<sequence>MDDDSDRSSEATQLEENTTAEDTMHNDHDDDDDQSDVTPLKYSPMSPEEDSATSQSLTLAVSDLSEVPIKYEMQRDELERLKNQLQGSHQEALATVIAQAARARSKIQTSNSQGQIQLNNADVAEVKQNNTIDVPRSLSASHNVKTQIDGYNWRKYGQKQVKSPQGSRSYYKCTYSDCDAKKMESCDEYNSVTKLVYKGQHKHDPPTKIVSNGSKILSSPKRKSISTPGLKSSNSQQNQRVKKSKGNGESHGCVLKNPKKPKFTVHAADDVEISADGYRWRKYGQKMVKGNPHPRNYYKCTCAGCGVTKHIEKAIDGTSNIVITYKGVHDHDKPVPKKRRGHPHAHAHGVVTFSSSSNMLSTQVSGAESVKRIESTPTLVSVGFEIK</sequence>
<evidence type="ECO:0000256" key="6">
    <source>
        <dbReference type="ARBA" id="ARBA00023242"/>
    </source>
</evidence>
<evidence type="ECO:0000256" key="1">
    <source>
        <dbReference type="ARBA" id="ARBA00004123"/>
    </source>
</evidence>
<keyword evidence="3" id="KW-0805">Transcription regulation</keyword>
<keyword evidence="4" id="KW-0238">DNA-binding</keyword>
<dbReference type="InterPro" id="IPR036576">
    <property type="entry name" value="WRKY_dom_sf"/>
</dbReference>
<organism evidence="9 10">
    <name type="scientific">Lactuca saligna</name>
    <name type="common">Willowleaf lettuce</name>
    <dbReference type="NCBI Taxonomy" id="75948"/>
    <lineage>
        <taxon>Eukaryota</taxon>
        <taxon>Viridiplantae</taxon>
        <taxon>Streptophyta</taxon>
        <taxon>Embryophyta</taxon>
        <taxon>Tracheophyta</taxon>
        <taxon>Spermatophyta</taxon>
        <taxon>Magnoliopsida</taxon>
        <taxon>eudicotyledons</taxon>
        <taxon>Gunneridae</taxon>
        <taxon>Pentapetalae</taxon>
        <taxon>asterids</taxon>
        <taxon>campanulids</taxon>
        <taxon>Asterales</taxon>
        <taxon>Asteraceae</taxon>
        <taxon>Cichorioideae</taxon>
        <taxon>Cichorieae</taxon>
        <taxon>Lactucinae</taxon>
        <taxon>Lactuca</taxon>
    </lineage>
</organism>
<evidence type="ECO:0000313" key="10">
    <source>
        <dbReference type="Proteomes" id="UP001177003"/>
    </source>
</evidence>
<dbReference type="AlphaFoldDB" id="A0AA35ZU67"/>
<dbReference type="PROSITE" id="PS50811">
    <property type="entry name" value="WRKY"/>
    <property type="match status" value="2"/>
</dbReference>
<proteinExistence type="predicted"/>
<feature type="region of interest" description="Disordered" evidence="7">
    <location>
        <begin position="1"/>
        <end position="59"/>
    </location>
</feature>
<dbReference type="PANTHER" id="PTHR31221:SF150">
    <property type="entry name" value="WRKY TRANSCRIPTION FACTOR 32-RELATED"/>
    <property type="match status" value="1"/>
</dbReference>
<evidence type="ECO:0000256" key="5">
    <source>
        <dbReference type="ARBA" id="ARBA00023163"/>
    </source>
</evidence>
<keyword evidence="10" id="KW-1185">Reference proteome</keyword>
<evidence type="ECO:0000256" key="4">
    <source>
        <dbReference type="ARBA" id="ARBA00023125"/>
    </source>
</evidence>
<dbReference type="Proteomes" id="UP001177003">
    <property type="component" value="Chromosome 8"/>
</dbReference>
<dbReference type="EMBL" id="OX465084">
    <property type="protein sequence ID" value="CAI9298291.1"/>
    <property type="molecule type" value="Genomic_DNA"/>
</dbReference>
<protein>
    <recommendedName>
        <fullName evidence="8">WRKY domain-containing protein</fullName>
    </recommendedName>
</protein>
<dbReference type="GO" id="GO:0043565">
    <property type="term" value="F:sequence-specific DNA binding"/>
    <property type="evidence" value="ECO:0007669"/>
    <property type="project" value="InterPro"/>
</dbReference>
<dbReference type="SUPFAM" id="SSF118290">
    <property type="entry name" value="WRKY DNA-binding domain"/>
    <property type="match status" value="2"/>
</dbReference>
<dbReference type="GO" id="GO:0005634">
    <property type="term" value="C:nucleus"/>
    <property type="evidence" value="ECO:0007669"/>
    <property type="project" value="UniProtKB-SubCell"/>
</dbReference>
<keyword evidence="2" id="KW-0677">Repeat</keyword>
<feature type="compositionally biased region" description="Polar residues" evidence="7">
    <location>
        <begin position="225"/>
        <end position="239"/>
    </location>
</feature>
<dbReference type="FunFam" id="2.20.25.80:FF:000006">
    <property type="entry name" value="WRKY transcription factor"/>
    <property type="match status" value="1"/>
</dbReference>
<dbReference type="Pfam" id="PF03106">
    <property type="entry name" value="WRKY"/>
    <property type="match status" value="2"/>
</dbReference>
<feature type="domain" description="WRKY" evidence="8">
    <location>
        <begin position="269"/>
        <end position="334"/>
    </location>
</feature>
<evidence type="ECO:0000313" key="9">
    <source>
        <dbReference type="EMBL" id="CAI9298291.1"/>
    </source>
</evidence>
<dbReference type="Gene3D" id="2.20.25.80">
    <property type="entry name" value="WRKY domain"/>
    <property type="match status" value="2"/>
</dbReference>
<keyword evidence="5" id="KW-0804">Transcription</keyword>
<dbReference type="PANTHER" id="PTHR31221">
    <property type="entry name" value="WRKY TRANSCRIPTION FACTOR PROTEIN 1-RELATED"/>
    <property type="match status" value="1"/>
</dbReference>
<evidence type="ECO:0000256" key="3">
    <source>
        <dbReference type="ARBA" id="ARBA00023015"/>
    </source>
</evidence>
<feature type="region of interest" description="Disordered" evidence="7">
    <location>
        <begin position="200"/>
        <end position="258"/>
    </location>
</feature>
<gene>
    <name evidence="9" type="ORF">LSALG_LOCUS37064</name>
</gene>
<dbReference type="GO" id="GO:0003700">
    <property type="term" value="F:DNA-binding transcription factor activity"/>
    <property type="evidence" value="ECO:0007669"/>
    <property type="project" value="InterPro"/>
</dbReference>
<feature type="domain" description="WRKY" evidence="8">
    <location>
        <begin position="142"/>
        <end position="206"/>
    </location>
</feature>
<evidence type="ECO:0000259" key="8">
    <source>
        <dbReference type="PROSITE" id="PS50811"/>
    </source>
</evidence>
<dbReference type="InterPro" id="IPR044810">
    <property type="entry name" value="WRKY_plant"/>
</dbReference>
<dbReference type="SMART" id="SM00774">
    <property type="entry name" value="WRKY"/>
    <property type="match status" value="2"/>
</dbReference>
<dbReference type="InterPro" id="IPR003657">
    <property type="entry name" value="WRKY_dom"/>
</dbReference>
<feature type="compositionally biased region" description="Polar residues" evidence="7">
    <location>
        <begin position="10"/>
        <end position="21"/>
    </location>
</feature>
<accession>A0AA35ZU67</accession>
<evidence type="ECO:0000256" key="2">
    <source>
        <dbReference type="ARBA" id="ARBA00022737"/>
    </source>
</evidence>
<evidence type="ECO:0000256" key="7">
    <source>
        <dbReference type="SAM" id="MobiDB-lite"/>
    </source>
</evidence>
<comment type="subcellular location">
    <subcellularLocation>
        <location evidence="1">Nucleus</location>
    </subcellularLocation>
</comment>
<name>A0AA35ZU67_LACSI</name>
<keyword evidence="6" id="KW-0539">Nucleus</keyword>
<reference evidence="9" key="1">
    <citation type="submission" date="2023-04" db="EMBL/GenBank/DDBJ databases">
        <authorList>
            <person name="Vijverberg K."/>
            <person name="Xiong W."/>
            <person name="Schranz E."/>
        </authorList>
    </citation>
    <scope>NUCLEOTIDE SEQUENCE</scope>
</reference>